<sequence length="241" mass="26206">MNGKYALVTGASGGIGTAICEELAERGYHLFLHYYRNKNKAEELQIKLNAKNITSFLVDADLSSIDGVYHLQKQLHADIDVLILNSGTSYYGLITDMNDQEIDDMIQLHITSPFKLARQLLPRMVSKRAGSIVVISSIWGLSGASCEVLYSMVKGGQNSFVKALAKEVAPMNVRVNAIAPGAVKTSMLDTFSKEEISSLEEEIPIGRLAFPSEIADAVGFLVSDKSSYITGEILSVNGGWL</sequence>
<dbReference type="Pfam" id="PF13561">
    <property type="entry name" value="adh_short_C2"/>
    <property type="match status" value="1"/>
</dbReference>
<accession>A0A926NFY1</accession>
<evidence type="ECO:0000313" key="3">
    <source>
        <dbReference type="EMBL" id="MBD1379283.1"/>
    </source>
</evidence>
<organism evidence="3 4">
    <name type="scientific">Metabacillus arenae</name>
    <dbReference type="NCBI Taxonomy" id="2771434"/>
    <lineage>
        <taxon>Bacteria</taxon>
        <taxon>Bacillati</taxon>
        <taxon>Bacillota</taxon>
        <taxon>Bacilli</taxon>
        <taxon>Bacillales</taxon>
        <taxon>Bacillaceae</taxon>
        <taxon>Metabacillus</taxon>
    </lineage>
</organism>
<evidence type="ECO:0000256" key="2">
    <source>
        <dbReference type="ARBA" id="ARBA00023002"/>
    </source>
</evidence>
<dbReference type="NCBIfam" id="NF047420">
    <property type="entry name" value="EF_P_mod_YmfI"/>
    <property type="match status" value="1"/>
</dbReference>
<dbReference type="PANTHER" id="PTHR42879">
    <property type="entry name" value="3-OXOACYL-(ACYL-CARRIER-PROTEIN) REDUCTASE"/>
    <property type="match status" value="1"/>
</dbReference>
<name>A0A926NFY1_9BACI</name>
<dbReference type="PRINTS" id="PR00080">
    <property type="entry name" value="SDRFAMILY"/>
</dbReference>
<keyword evidence="4" id="KW-1185">Reference proteome</keyword>
<dbReference type="InterPro" id="IPR036291">
    <property type="entry name" value="NAD(P)-bd_dom_sf"/>
</dbReference>
<dbReference type="RefSeq" id="WP_191155786.1">
    <property type="nucleotide sequence ID" value="NZ_JACXAI010000003.1"/>
</dbReference>
<evidence type="ECO:0000313" key="4">
    <source>
        <dbReference type="Proteomes" id="UP000626844"/>
    </source>
</evidence>
<comment type="similarity">
    <text evidence="1">Belongs to the short-chain dehydrogenases/reductases (SDR) family.</text>
</comment>
<dbReference type="PANTHER" id="PTHR42879:SF2">
    <property type="entry name" value="3-OXOACYL-[ACYL-CARRIER-PROTEIN] REDUCTASE FABG"/>
    <property type="match status" value="1"/>
</dbReference>
<dbReference type="Gene3D" id="3.40.50.720">
    <property type="entry name" value="NAD(P)-binding Rossmann-like Domain"/>
    <property type="match status" value="1"/>
</dbReference>
<dbReference type="PRINTS" id="PR00081">
    <property type="entry name" value="GDHRDH"/>
</dbReference>
<keyword evidence="2" id="KW-0560">Oxidoreductase</keyword>
<protein>
    <submittedName>
        <fullName evidence="3">SDR family oxidoreductase</fullName>
    </submittedName>
</protein>
<dbReference type="FunFam" id="3.40.50.720:FF:000173">
    <property type="entry name" value="3-oxoacyl-[acyl-carrier protein] reductase"/>
    <property type="match status" value="1"/>
</dbReference>
<gene>
    <name evidence="3" type="ORF">IC621_03475</name>
</gene>
<dbReference type="Proteomes" id="UP000626844">
    <property type="component" value="Unassembled WGS sequence"/>
</dbReference>
<dbReference type="EMBL" id="JACXAI010000003">
    <property type="protein sequence ID" value="MBD1379283.1"/>
    <property type="molecule type" value="Genomic_DNA"/>
</dbReference>
<dbReference type="SUPFAM" id="SSF51735">
    <property type="entry name" value="NAD(P)-binding Rossmann-fold domains"/>
    <property type="match status" value="1"/>
</dbReference>
<dbReference type="InterPro" id="IPR050259">
    <property type="entry name" value="SDR"/>
</dbReference>
<proteinExistence type="inferred from homology"/>
<comment type="caution">
    <text evidence="3">The sequence shown here is derived from an EMBL/GenBank/DDBJ whole genome shotgun (WGS) entry which is preliminary data.</text>
</comment>
<dbReference type="GO" id="GO:0016491">
    <property type="term" value="F:oxidoreductase activity"/>
    <property type="evidence" value="ECO:0007669"/>
    <property type="project" value="UniProtKB-KW"/>
</dbReference>
<dbReference type="AlphaFoldDB" id="A0A926NFY1"/>
<dbReference type="InterPro" id="IPR002347">
    <property type="entry name" value="SDR_fam"/>
</dbReference>
<evidence type="ECO:0000256" key="1">
    <source>
        <dbReference type="ARBA" id="ARBA00006484"/>
    </source>
</evidence>
<dbReference type="CDD" id="cd05233">
    <property type="entry name" value="SDR_c"/>
    <property type="match status" value="1"/>
</dbReference>
<reference evidence="3" key="1">
    <citation type="submission" date="2020-09" db="EMBL/GenBank/DDBJ databases">
        <title>A novel bacterium of genus Bacillus, isolated from South China Sea.</title>
        <authorList>
            <person name="Huang H."/>
            <person name="Mo K."/>
            <person name="Hu Y."/>
        </authorList>
    </citation>
    <scope>NUCLEOTIDE SEQUENCE</scope>
    <source>
        <strain evidence="3">IB182487</strain>
    </source>
</reference>